<evidence type="ECO:0000256" key="3">
    <source>
        <dbReference type="ARBA" id="ARBA00022741"/>
    </source>
</evidence>
<dbReference type="KEGG" id="spri:SPRI_0862"/>
<accession>A0A0M5J063</accession>
<dbReference type="Pfam" id="PF00370">
    <property type="entry name" value="FGGY_N"/>
    <property type="match status" value="1"/>
</dbReference>
<keyword evidence="5" id="KW-0067">ATP-binding</keyword>
<comment type="similarity">
    <text evidence="1">Belongs to the FGGY kinase family.</text>
</comment>
<dbReference type="GO" id="GO:0019563">
    <property type="term" value="P:glycerol catabolic process"/>
    <property type="evidence" value="ECO:0007669"/>
    <property type="project" value="TreeGrafter"/>
</dbReference>
<evidence type="ECO:0000313" key="6">
    <source>
        <dbReference type="EMBL" id="ALC19168.1"/>
    </source>
</evidence>
<evidence type="ECO:0000313" key="7">
    <source>
        <dbReference type="Proteomes" id="UP000060513"/>
    </source>
</evidence>
<dbReference type="Pfam" id="PF02782">
    <property type="entry name" value="FGGY_C"/>
    <property type="match status" value="1"/>
</dbReference>
<evidence type="ECO:0000256" key="1">
    <source>
        <dbReference type="ARBA" id="ARBA00009156"/>
    </source>
</evidence>
<dbReference type="RefSeq" id="WP_053556699.1">
    <property type="nucleotide sequence ID" value="NZ_CP011340.1"/>
</dbReference>
<dbReference type="OrthoDB" id="9805576at2"/>
<dbReference type="Proteomes" id="UP000060513">
    <property type="component" value="Chromosome"/>
</dbReference>
<dbReference type="AlphaFoldDB" id="A0A0M5J063"/>
<dbReference type="GO" id="GO:0005829">
    <property type="term" value="C:cytosol"/>
    <property type="evidence" value="ECO:0007669"/>
    <property type="project" value="TreeGrafter"/>
</dbReference>
<dbReference type="GeneID" id="97238059"/>
<evidence type="ECO:0000256" key="5">
    <source>
        <dbReference type="ARBA" id="ARBA00022840"/>
    </source>
</evidence>
<dbReference type="Gene3D" id="3.30.420.40">
    <property type="match status" value="2"/>
</dbReference>
<dbReference type="STRING" id="38300.SPRI_0862"/>
<dbReference type="InterPro" id="IPR000577">
    <property type="entry name" value="Carb_kinase_FGGY"/>
</dbReference>
<keyword evidence="4 6" id="KW-0418">Kinase</keyword>
<dbReference type="InterPro" id="IPR043129">
    <property type="entry name" value="ATPase_NBD"/>
</dbReference>
<protein>
    <submittedName>
        <fullName evidence="6">Carbohydrate kinase</fullName>
    </submittedName>
</protein>
<dbReference type="PANTHER" id="PTHR10196:SF69">
    <property type="entry name" value="GLYCEROL KINASE"/>
    <property type="match status" value="1"/>
</dbReference>
<sequence length="487" mass="50141">MTGPVLAVDQGTSGTKALVVCPERGVIGTGFAPVSPRYGPGGRVEVDPAELLDSVLAAGRGALARAGEPVEAVGLANQGETVLAWDPATGEPLTDAIVWQDRRAEPLCVELGVHAEELTQLTGLPLDPYFAAPKMAWIRRELTREGVVTTSDSWLVHRLTGAFVTDAATAGRTQLLDLDQVAWSPRALDLFGLSGERLPDVVDAAGPVGVTTAFGPGTPLTGLIVDQQAALLAQRVTGPGTAKCTYGTGAFLLAHTGHRPHRSTTGLVGCVAWRLGGRASYCLDGQVYTAASAVTWLSDLGIVTGAADLDTVGSTVPDSGGVTFVPALAGLAAPWWRGDVRGSVTGLGLDTGPGHLVRALCEGIAAQVVSLTEAVAEDLGSPLTALRVDGGLTRSALLMQTQADLLQMPVEVSALPDATALGAAAVARLGIDPGLAPEQVVPDRKPSAVYEPRISADRAAERLGLFRAEVEALLERSPSAAGDHGTR</sequence>
<organism evidence="6">
    <name type="scientific">Streptomyces pristinaespiralis</name>
    <dbReference type="NCBI Taxonomy" id="38300"/>
    <lineage>
        <taxon>Bacteria</taxon>
        <taxon>Bacillati</taxon>
        <taxon>Actinomycetota</taxon>
        <taxon>Actinomycetes</taxon>
        <taxon>Kitasatosporales</taxon>
        <taxon>Streptomycetaceae</taxon>
        <taxon>Streptomyces</taxon>
    </lineage>
</organism>
<name>A0A0M5J063_STRPR</name>
<dbReference type="PIRSF" id="PIRSF000538">
    <property type="entry name" value="GlpK"/>
    <property type="match status" value="1"/>
</dbReference>
<dbReference type="EMBL" id="CP011340">
    <property type="protein sequence ID" value="ALC19168.1"/>
    <property type="molecule type" value="Genomic_DNA"/>
</dbReference>
<dbReference type="InterPro" id="IPR018485">
    <property type="entry name" value="FGGY_C"/>
</dbReference>
<dbReference type="PATRIC" id="fig|38300.4.peg.926"/>
<dbReference type="InterPro" id="IPR018484">
    <property type="entry name" value="FGGY_N"/>
</dbReference>
<gene>
    <name evidence="6" type="ORF">SPRI_0862</name>
</gene>
<evidence type="ECO:0000256" key="2">
    <source>
        <dbReference type="ARBA" id="ARBA00022679"/>
    </source>
</evidence>
<dbReference type="SUPFAM" id="SSF53067">
    <property type="entry name" value="Actin-like ATPase domain"/>
    <property type="match status" value="2"/>
</dbReference>
<evidence type="ECO:0000256" key="4">
    <source>
        <dbReference type="ARBA" id="ARBA00022777"/>
    </source>
</evidence>
<reference evidence="6 7" key="1">
    <citation type="submission" date="2015-08" db="EMBL/GenBank/DDBJ databases">
        <title>Genome sequence of the pristinamycin over-producing bacterium Streptomyces pristinaespiralis HCCB10218.</title>
        <authorList>
            <person name="Tian J."/>
            <person name="Yang J."/>
            <person name="Li L."/>
            <person name="Ruan L."/>
            <person name="Wei W."/>
            <person name="Zheng G."/>
            <person name="Wei Z."/>
            <person name="Yang S."/>
            <person name="Ge M."/>
            <person name="Jiang W."/>
            <person name="Lu Y."/>
        </authorList>
    </citation>
    <scope>NUCLEOTIDE SEQUENCE [LARGE SCALE GENOMIC DNA]</scope>
    <source>
        <strain evidence="6 7">HCCB 10218</strain>
    </source>
</reference>
<proteinExistence type="inferred from homology"/>
<dbReference type="GO" id="GO:0004370">
    <property type="term" value="F:glycerol kinase activity"/>
    <property type="evidence" value="ECO:0007669"/>
    <property type="project" value="TreeGrafter"/>
</dbReference>
<keyword evidence="3" id="KW-0547">Nucleotide-binding</keyword>
<dbReference type="GO" id="GO:0005524">
    <property type="term" value="F:ATP binding"/>
    <property type="evidence" value="ECO:0007669"/>
    <property type="project" value="UniProtKB-KW"/>
</dbReference>
<keyword evidence="2" id="KW-0808">Transferase</keyword>
<dbReference type="PANTHER" id="PTHR10196">
    <property type="entry name" value="SUGAR KINASE"/>
    <property type="match status" value="1"/>
</dbReference>